<dbReference type="InterPro" id="IPR011051">
    <property type="entry name" value="RmlC_Cupin_sf"/>
</dbReference>
<dbReference type="InterPro" id="IPR014710">
    <property type="entry name" value="RmlC-like_jellyroll"/>
</dbReference>
<dbReference type="CDD" id="cd02234">
    <property type="entry name" value="cupin_BLR7677-like"/>
    <property type="match status" value="1"/>
</dbReference>
<keyword evidence="3" id="KW-1185">Reference proteome</keyword>
<comment type="caution">
    <text evidence="2">The sequence shown here is derived from an EMBL/GenBank/DDBJ whole genome shotgun (WGS) entry which is preliminary data.</text>
</comment>
<evidence type="ECO:0000313" key="2">
    <source>
        <dbReference type="EMBL" id="KAF7551419.1"/>
    </source>
</evidence>
<dbReference type="OrthoDB" id="5793281at2759"/>
<dbReference type="InterPro" id="IPR013096">
    <property type="entry name" value="Cupin_2"/>
</dbReference>
<accession>A0A9P5H7K4</accession>
<dbReference type="EMBL" id="JAANBB010000078">
    <property type="protein sequence ID" value="KAF7551419.1"/>
    <property type="molecule type" value="Genomic_DNA"/>
</dbReference>
<proteinExistence type="predicted"/>
<protein>
    <recommendedName>
        <fullName evidence="1">Cupin type-2 domain-containing protein</fullName>
    </recommendedName>
</protein>
<dbReference type="Gene3D" id="2.60.120.10">
    <property type="entry name" value="Jelly Rolls"/>
    <property type="match status" value="1"/>
</dbReference>
<gene>
    <name evidence="2" type="ORF">G7Z17_g5030</name>
</gene>
<dbReference type="SUPFAM" id="SSF51182">
    <property type="entry name" value="RmlC-like cupins"/>
    <property type="match status" value="1"/>
</dbReference>
<dbReference type="PANTHER" id="PTHR38599">
    <property type="entry name" value="CUPIN DOMAIN PROTEIN (AFU_ORTHOLOGUE AFUA_3G13620)"/>
    <property type="match status" value="1"/>
</dbReference>
<dbReference type="AlphaFoldDB" id="A0A9P5H7K4"/>
<reference evidence="2" key="1">
    <citation type="submission" date="2020-03" db="EMBL/GenBank/DDBJ databases">
        <title>Draft Genome Sequence of Cylindrodendrum hubeiense.</title>
        <authorList>
            <person name="Buettner E."/>
            <person name="Kellner H."/>
        </authorList>
    </citation>
    <scope>NUCLEOTIDE SEQUENCE</scope>
    <source>
        <strain evidence="2">IHI 201604</strain>
    </source>
</reference>
<dbReference type="PANTHER" id="PTHR38599:SF1">
    <property type="entry name" value="CUPIN DOMAIN PROTEIN (AFU_ORTHOLOGUE AFUA_3G13620)"/>
    <property type="match status" value="1"/>
</dbReference>
<dbReference type="Pfam" id="PF07883">
    <property type="entry name" value="Cupin_2"/>
    <property type="match status" value="1"/>
</dbReference>
<organism evidence="2 3">
    <name type="scientific">Cylindrodendrum hubeiense</name>
    <dbReference type="NCBI Taxonomy" id="595255"/>
    <lineage>
        <taxon>Eukaryota</taxon>
        <taxon>Fungi</taxon>
        <taxon>Dikarya</taxon>
        <taxon>Ascomycota</taxon>
        <taxon>Pezizomycotina</taxon>
        <taxon>Sordariomycetes</taxon>
        <taxon>Hypocreomycetidae</taxon>
        <taxon>Hypocreales</taxon>
        <taxon>Nectriaceae</taxon>
        <taxon>Cylindrodendrum</taxon>
    </lineage>
</organism>
<evidence type="ECO:0000313" key="3">
    <source>
        <dbReference type="Proteomes" id="UP000722485"/>
    </source>
</evidence>
<feature type="domain" description="Cupin type-2" evidence="1">
    <location>
        <begin position="36"/>
        <end position="103"/>
    </location>
</feature>
<evidence type="ECO:0000259" key="1">
    <source>
        <dbReference type="Pfam" id="PF07883"/>
    </source>
</evidence>
<name>A0A9P5H7K4_9HYPO</name>
<dbReference type="Proteomes" id="UP000722485">
    <property type="component" value="Unassembled WGS sequence"/>
</dbReference>
<sequence length="210" mass="23454">MATTQVQASTRPRETVELMFDYELANSPGKSIIGIRVTLPPGGWTPPHRHGGGHVVAYVEEGEMLSGMNGNPPEVYKKGQAFREMPGCHHTVADNNSKDELCRFSAVIVIDTEVVKKGGYQALTVLDEGVQSEYMASNDFHADLVSCYSQLPSFEEESASGEKRKRSLTDHACDEWCVVEWPSWQSEKADLRLYRSQNSYCVHVDKLWLG</sequence>